<dbReference type="EMBL" id="JAKGAQ010000003">
    <property type="protein sequence ID" value="MCF2871938.1"/>
    <property type="molecule type" value="Genomic_DNA"/>
</dbReference>
<keyword evidence="2" id="KW-1185">Reference proteome</keyword>
<evidence type="ECO:0000313" key="1">
    <source>
        <dbReference type="EMBL" id="MCF2871938.1"/>
    </source>
</evidence>
<name>A0ABS9D0W6_9RHOB</name>
<dbReference type="RefSeq" id="WP_235226270.1">
    <property type="nucleotide sequence ID" value="NZ_JAKGAQ010000003.1"/>
</dbReference>
<protein>
    <submittedName>
        <fullName evidence="1">Uncharacterized protein</fullName>
    </submittedName>
</protein>
<comment type="caution">
    <text evidence="1">The sequence shown here is derived from an EMBL/GenBank/DDBJ whole genome shotgun (WGS) entry which is preliminary data.</text>
</comment>
<dbReference type="Proteomes" id="UP001200557">
    <property type="component" value="Unassembled WGS sequence"/>
</dbReference>
<gene>
    <name evidence="1" type="ORF">L0664_12740</name>
</gene>
<evidence type="ECO:0000313" key="2">
    <source>
        <dbReference type="Proteomes" id="UP001200557"/>
    </source>
</evidence>
<organism evidence="1 2">
    <name type="scientific">Octadecabacter dasysiphoniae</name>
    <dbReference type="NCBI Taxonomy" id="2909341"/>
    <lineage>
        <taxon>Bacteria</taxon>
        <taxon>Pseudomonadati</taxon>
        <taxon>Pseudomonadota</taxon>
        <taxon>Alphaproteobacteria</taxon>
        <taxon>Rhodobacterales</taxon>
        <taxon>Roseobacteraceae</taxon>
        <taxon>Octadecabacter</taxon>
    </lineage>
</organism>
<accession>A0ABS9D0W6</accession>
<reference evidence="1 2" key="1">
    <citation type="submission" date="2022-01" db="EMBL/GenBank/DDBJ databases">
        <title>Octadecabacter sp. nov., isolated from a marine alga.</title>
        <authorList>
            <person name="Jin M.S."/>
            <person name="Kim H.M."/>
            <person name="Han D.M."/>
            <person name="Jung J.J."/>
            <person name="Jeon C.O."/>
        </authorList>
    </citation>
    <scope>NUCLEOTIDE SEQUENCE [LARGE SCALE GENOMIC DNA]</scope>
    <source>
        <strain evidence="1 2">G9-8</strain>
    </source>
</reference>
<proteinExistence type="predicted"/>
<sequence>MVDLSHVSRKAQKMLVLRGQSAESASDKTTQILMQNKGSKLCLNSVFFSLLAPLLRFPHVWTTILSAALPVLALAQLSQLPQVATLSRVPLLVARPARFATKSQPSAAKANTPFFGARFQFDRRSGFLLSGGFAF</sequence>